<reference evidence="2 3" key="1">
    <citation type="submission" date="2017-10" db="EMBL/GenBank/DDBJ databases">
        <title>Development of genomic resources for the powdery mildew, Erysiphe pulchra.</title>
        <authorList>
            <person name="Wadl P.A."/>
            <person name="Mack B.M."/>
            <person name="Moore G."/>
            <person name="Beltz S.B."/>
        </authorList>
    </citation>
    <scope>NUCLEOTIDE SEQUENCE [LARGE SCALE GENOMIC DNA]</scope>
    <source>
        <strain evidence="2">Cflorida</strain>
    </source>
</reference>
<feature type="compositionally biased region" description="Basic and acidic residues" evidence="1">
    <location>
        <begin position="65"/>
        <end position="77"/>
    </location>
</feature>
<comment type="caution">
    <text evidence="2">The sequence shown here is derived from an EMBL/GenBank/DDBJ whole genome shotgun (WGS) entry which is preliminary data.</text>
</comment>
<evidence type="ECO:0000256" key="1">
    <source>
        <dbReference type="SAM" id="MobiDB-lite"/>
    </source>
</evidence>
<feature type="region of interest" description="Disordered" evidence="1">
    <location>
        <begin position="1"/>
        <end position="91"/>
    </location>
</feature>
<evidence type="ECO:0000313" key="2">
    <source>
        <dbReference type="EMBL" id="POS82618.1"/>
    </source>
</evidence>
<name>A0A2S4PKQ2_9PEZI</name>
<dbReference type="AlphaFoldDB" id="A0A2S4PKQ2"/>
<proteinExistence type="predicted"/>
<keyword evidence="3" id="KW-1185">Reference proteome</keyword>
<feature type="compositionally biased region" description="Low complexity" evidence="1">
    <location>
        <begin position="32"/>
        <end position="47"/>
    </location>
</feature>
<protein>
    <submittedName>
        <fullName evidence="2">Uncharacterized protein</fullName>
    </submittedName>
</protein>
<sequence>METTQEVQALSTEMSIEPPPIPNIPPVPNPLPSTTSPTPPSLSQSLNNTIASRKILKPALPTKRPLPERPPHNDKNSPDVANAFLPRELAE</sequence>
<gene>
    <name evidence="2" type="ORF">EPUL_004304</name>
</gene>
<feature type="non-terminal residue" evidence="2">
    <location>
        <position position="91"/>
    </location>
</feature>
<dbReference type="Proteomes" id="UP000237438">
    <property type="component" value="Unassembled WGS sequence"/>
</dbReference>
<feature type="compositionally biased region" description="Polar residues" evidence="1">
    <location>
        <begin position="1"/>
        <end position="14"/>
    </location>
</feature>
<accession>A0A2S4PKQ2</accession>
<feature type="compositionally biased region" description="Pro residues" evidence="1">
    <location>
        <begin position="17"/>
        <end position="31"/>
    </location>
</feature>
<dbReference type="EMBL" id="PEDP01002516">
    <property type="protein sequence ID" value="POS82618.1"/>
    <property type="molecule type" value="Genomic_DNA"/>
</dbReference>
<evidence type="ECO:0000313" key="3">
    <source>
        <dbReference type="Proteomes" id="UP000237438"/>
    </source>
</evidence>
<organism evidence="2 3">
    <name type="scientific">Erysiphe pulchra</name>
    <dbReference type="NCBI Taxonomy" id="225359"/>
    <lineage>
        <taxon>Eukaryota</taxon>
        <taxon>Fungi</taxon>
        <taxon>Dikarya</taxon>
        <taxon>Ascomycota</taxon>
        <taxon>Pezizomycotina</taxon>
        <taxon>Leotiomycetes</taxon>
        <taxon>Erysiphales</taxon>
        <taxon>Erysiphaceae</taxon>
        <taxon>Erysiphe</taxon>
    </lineage>
</organism>